<comment type="caution">
    <text evidence="1">The sequence shown here is derived from an EMBL/GenBank/DDBJ whole genome shotgun (WGS) entry which is preliminary data.</text>
</comment>
<name>A0A2R6NW91_9APHY</name>
<keyword evidence="2" id="KW-1185">Reference proteome</keyword>
<dbReference type="Proteomes" id="UP000186601">
    <property type="component" value="Unassembled WGS sequence"/>
</dbReference>
<organism evidence="1 2">
    <name type="scientific">Hermanssonia centrifuga</name>
    <dbReference type="NCBI Taxonomy" id="98765"/>
    <lineage>
        <taxon>Eukaryota</taxon>
        <taxon>Fungi</taxon>
        <taxon>Dikarya</taxon>
        <taxon>Basidiomycota</taxon>
        <taxon>Agaricomycotina</taxon>
        <taxon>Agaricomycetes</taxon>
        <taxon>Polyporales</taxon>
        <taxon>Meruliaceae</taxon>
        <taxon>Hermanssonia</taxon>
    </lineage>
</organism>
<gene>
    <name evidence="1" type="ORF">PHLCEN_2v7500</name>
</gene>
<evidence type="ECO:0000313" key="2">
    <source>
        <dbReference type="Proteomes" id="UP000186601"/>
    </source>
</evidence>
<dbReference type="AlphaFoldDB" id="A0A2R6NW91"/>
<protein>
    <submittedName>
        <fullName evidence="1">Uncharacterized protein</fullName>
    </submittedName>
</protein>
<reference evidence="1 2" key="1">
    <citation type="submission" date="2018-02" db="EMBL/GenBank/DDBJ databases">
        <title>Genome sequence of the basidiomycete white-rot fungus Phlebia centrifuga.</title>
        <authorList>
            <person name="Granchi Z."/>
            <person name="Peng M."/>
            <person name="de Vries R.P."/>
            <person name="Hilden K."/>
            <person name="Makela M.R."/>
            <person name="Grigoriev I."/>
            <person name="Riley R."/>
        </authorList>
    </citation>
    <scope>NUCLEOTIDE SEQUENCE [LARGE SCALE GENOMIC DNA]</scope>
    <source>
        <strain evidence="1 2">FBCC195</strain>
    </source>
</reference>
<evidence type="ECO:0000313" key="1">
    <source>
        <dbReference type="EMBL" id="PSR78168.1"/>
    </source>
</evidence>
<proteinExistence type="predicted"/>
<dbReference type="EMBL" id="MLYV02000755">
    <property type="protein sequence ID" value="PSR78168.1"/>
    <property type="molecule type" value="Genomic_DNA"/>
</dbReference>
<sequence>MPTSDENTTFISIMILSWALDRGSIARDFTRAWIICLAVPNVFGRNSKEAGHTQLKIYEL</sequence>
<accession>A0A2R6NW91</accession>